<proteinExistence type="predicted"/>
<organism evidence="1 2">
    <name type="scientific">Pistacia integerrima</name>
    <dbReference type="NCBI Taxonomy" id="434235"/>
    <lineage>
        <taxon>Eukaryota</taxon>
        <taxon>Viridiplantae</taxon>
        <taxon>Streptophyta</taxon>
        <taxon>Embryophyta</taxon>
        <taxon>Tracheophyta</taxon>
        <taxon>Spermatophyta</taxon>
        <taxon>Magnoliopsida</taxon>
        <taxon>eudicotyledons</taxon>
        <taxon>Gunneridae</taxon>
        <taxon>Pentapetalae</taxon>
        <taxon>rosids</taxon>
        <taxon>malvids</taxon>
        <taxon>Sapindales</taxon>
        <taxon>Anacardiaceae</taxon>
        <taxon>Pistacia</taxon>
    </lineage>
</organism>
<evidence type="ECO:0000313" key="1">
    <source>
        <dbReference type="EMBL" id="KAJ0053126.1"/>
    </source>
</evidence>
<accession>A0ACC0ZIQ4</accession>
<name>A0ACC0ZIQ4_9ROSI</name>
<evidence type="ECO:0000313" key="2">
    <source>
        <dbReference type="Proteomes" id="UP001163603"/>
    </source>
</evidence>
<reference evidence="2" key="1">
    <citation type="journal article" date="2023" name="G3 (Bethesda)">
        <title>Genome assembly and association tests identify interacting loci associated with vigor, precocity, and sex in interspecific pistachio rootstocks.</title>
        <authorList>
            <person name="Palmer W."/>
            <person name="Jacygrad E."/>
            <person name="Sagayaradj S."/>
            <person name="Cavanaugh K."/>
            <person name="Han R."/>
            <person name="Bertier L."/>
            <person name="Beede B."/>
            <person name="Kafkas S."/>
            <person name="Golino D."/>
            <person name="Preece J."/>
            <person name="Michelmore R."/>
        </authorList>
    </citation>
    <scope>NUCLEOTIDE SEQUENCE [LARGE SCALE GENOMIC DNA]</scope>
</reference>
<dbReference type="Proteomes" id="UP001163603">
    <property type="component" value="Chromosome 1"/>
</dbReference>
<keyword evidence="2" id="KW-1185">Reference proteome</keyword>
<protein>
    <submittedName>
        <fullName evidence="1">Uncharacterized protein</fullName>
    </submittedName>
</protein>
<comment type="caution">
    <text evidence="1">The sequence shown here is derived from an EMBL/GenBank/DDBJ whole genome shotgun (WGS) entry which is preliminary data.</text>
</comment>
<dbReference type="EMBL" id="CM047736">
    <property type="protein sequence ID" value="KAJ0053126.1"/>
    <property type="molecule type" value="Genomic_DNA"/>
</dbReference>
<gene>
    <name evidence="1" type="ORF">Pint_00983</name>
</gene>
<sequence>MFSAKSVRRNLCTLMKKLGLTDSKNSYKKFATVEGSKNIHSPRGYIVMYVGEELKRYQVPLKYLSLPKFQELIMQSQGDDLDVKVDGPITLACTTETFDKLLKLAKKCQTEGAV</sequence>